<name>A0A0E0EVW5_9ORYZ</name>
<dbReference type="HOGENOM" id="CLU_149623_0_0_1"/>
<reference evidence="2" key="2">
    <citation type="submission" date="2018-05" db="EMBL/GenBank/DDBJ databases">
        <title>OmerRS3 (Oryza meridionalis Reference Sequence Version 3).</title>
        <authorList>
            <person name="Zhang J."/>
            <person name="Kudrna D."/>
            <person name="Lee S."/>
            <person name="Talag J."/>
            <person name="Welchert J."/>
            <person name="Wing R.A."/>
        </authorList>
    </citation>
    <scope>NUCLEOTIDE SEQUENCE [LARGE SCALE GENOMIC DNA]</scope>
    <source>
        <strain evidence="2">cv. OR44</strain>
    </source>
</reference>
<protein>
    <submittedName>
        <fullName evidence="2">Uncharacterized protein</fullName>
    </submittedName>
</protein>
<proteinExistence type="predicted"/>
<evidence type="ECO:0000256" key="1">
    <source>
        <dbReference type="SAM" id="Phobius"/>
    </source>
</evidence>
<feature type="transmembrane region" description="Helical" evidence="1">
    <location>
        <begin position="28"/>
        <end position="53"/>
    </location>
</feature>
<sequence>MLFYAPTSNPTISREWTNHVAPARAMQLLLCAIVALAAYPVVAMVTHTISWIIALPEYNAPEQGEIPKNAKVYLILSRGLEK</sequence>
<keyword evidence="1" id="KW-0472">Membrane</keyword>
<dbReference type="Gramene" id="OMERI10G02180.1">
    <property type="protein sequence ID" value="OMERI10G02180.1"/>
    <property type="gene ID" value="OMERI10G02180"/>
</dbReference>
<organism evidence="2">
    <name type="scientific">Oryza meridionalis</name>
    <dbReference type="NCBI Taxonomy" id="40149"/>
    <lineage>
        <taxon>Eukaryota</taxon>
        <taxon>Viridiplantae</taxon>
        <taxon>Streptophyta</taxon>
        <taxon>Embryophyta</taxon>
        <taxon>Tracheophyta</taxon>
        <taxon>Spermatophyta</taxon>
        <taxon>Magnoliopsida</taxon>
        <taxon>Liliopsida</taxon>
        <taxon>Poales</taxon>
        <taxon>Poaceae</taxon>
        <taxon>BOP clade</taxon>
        <taxon>Oryzoideae</taxon>
        <taxon>Oryzeae</taxon>
        <taxon>Oryzinae</taxon>
        <taxon>Oryza</taxon>
    </lineage>
</organism>
<accession>A0A0E0EVW5</accession>
<keyword evidence="1" id="KW-1133">Transmembrane helix</keyword>
<dbReference type="AlphaFoldDB" id="A0A0E0EVW5"/>
<evidence type="ECO:0000313" key="2">
    <source>
        <dbReference type="EnsemblPlants" id="OMERI10G02180.1"/>
    </source>
</evidence>
<evidence type="ECO:0000313" key="3">
    <source>
        <dbReference type="Proteomes" id="UP000008021"/>
    </source>
</evidence>
<keyword evidence="1" id="KW-0812">Transmembrane</keyword>
<reference evidence="2" key="1">
    <citation type="submission" date="2015-04" db="UniProtKB">
        <authorList>
            <consortium name="EnsemblPlants"/>
        </authorList>
    </citation>
    <scope>IDENTIFICATION</scope>
</reference>
<dbReference type="Proteomes" id="UP000008021">
    <property type="component" value="Chromosome 10"/>
</dbReference>
<keyword evidence="3" id="KW-1185">Reference proteome</keyword>
<dbReference type="EnsemblPlants" id="OMERI10G02180.1">
    <property type="protein sequence ID" value="OMERI10G02180.1"/>
    <property type="gene ID" value="OMERI10G02180"/>
</dbReference>